<dbReference type="AlphaFoldDB" id="A0AAV4TU80"/>
<reference evidence="2 3" key="1">
    <citation type="submission" date="2021-06" db="EMBL/GenBank/DDBJ databases">
        <title>Caerostris darwini draft genome.</title>
        <authorList>
            <person name="Kono N."/>
            <person name="Arakawa K."/>
        </authorList>
    </citation>
    <scope>NUCLEOTIDE SEQUENCE [LARGE SCALE GENOMIC DNA]</scope>
</reference>
<evidence type="ECO:0000256" key="1">
    <source>
        <dbReference type="SAM" id="MobiDB-lite"/>
    </source>
</evidence>
<feature type="region of interest" description="Disordered" evidence="1">
    <location>
        <begin position="1"/>
        <end position="29"/>
    </location>
</feature>
<sequence length="102" mass="11337">MGEVWGVNSEQSGADSSSTSKPKKNKKQNVKDMNIGLYYILKDARKQLAFRGEMSNESLIKVLVLTCKIQQAGGKVIPVNQEMMKTLPQIQPTFYQDGICSP</sequence>
<accession>A0AAV4TU80</accession>
<evidence type="ECO:0000313" key="3">
    <source>
        <dbReference type="Proteomes" id="UP001054837"/>
    </source>
</evidence>
<comment type="caution">
    <text evidence="2">The sequence shown here is derived from an EMBL/GenBank/DDBJ whole genome shotgun (WGS) entry which is preliminary data.</text>
</comment>
<proteinExistence type="predicted"/>
<gene>
    <name evidence="2" type="ORF">CDAR_226651</name>
</gene>
<keyword evidence="3" id="KW-1185">Reference proteome</keyword>
<protein>
    <submittedName>
        <fullName evidence="2">Uncharacterized protein</fullName>
    </submittedName>
</protein>
<dbReference type="EMBL" id="BPLQ01010300">
    <property type="protein sequence ID" value="GIY49825.1"/>
    <property type="molecule type" value="Genomic_DNA"/>
</dbReference>
<name>A0AAV4TU80_9ARAC</name>
<dbReference type="Proteomes" id="UP001054837">
    <property type="component" value="Unassembled WGS sequence"/>
</dbReference>
<evidence type="ECO:0000313" key="2">
    <source>
        <dbReference type="EMBL" id="GIY49825.1"/>
    </source>
</evidence>
<organism evidence="2 3">
    <name type="scientific">Caerostris darwini</name>
    <dbReference type="NCBI Taxonomy" id="1538125"/>
    <lineage>
        <taxon>Eukaryota</taxon>
        <taxon>Metazoa</taxon>
        <taxon>Ecdysozoa</taxon>
        <taxon>Arthropoda</taxon>
        <taxon>Chelicerata</taxon>
        <taxon>Arachnida</taxon>
        <taxon>Araneae</taxon>
        <taxon>Araneomorphae</taxon>
        <taxon>Entelegynae</taxon>
        <taxon>Araneoidea</taxon>
        <taxon>Araneidae</taxon>
        <taxon>Caerostris</taxon>
    </lineage>
</organism>